<evidence type="ECO:0000313" key="6">
    <source>
        <dbReference type="EMBL" id="CCI86492.1"/>
    </source>
</evidence>
<dbReference type="InterPro" id="IPR036390">
    <property type="entry name" value="WH_DNA-bd_sf"/>
</dbReference>
<dbReference type="Proteomes" id="UP000051521">
    <property type="component" value="Unassembled WGS sequence"/>
</dbReference>
<comment type="caution">
    <text evidence="6">The sequence shown here is derived from an EMBL/GenBank/DDBJ whole genome shotgun (WGS) entry which is preliminary data.</text>
</comment>
<keyword evidence="9" id="KW-1185">Reference proteome</keyword>
<dbReference type="Proteomes" id="UP000009326">
    <property type="component" value="Unassembled WGS sequence"/>
</dbReference>
<dbReference type="OrthoDB" id="9803735at2"/>
<evidence type="ECO:0000256" key="4">
    <source>
        <dbReference type="ARBA" id="ARBA00023163"/>
    </source>
</evidence>
<dbReference type="CDD" id="cd08434">
    <property type="entry name" value="PBP2_GltC_like"/>
    <property type="match status" value="1"/>
</dbReference>
<dbReference type="Pfam" id="PF00126">
    <property type="entry name" value="HTH_1"/>
    <property type="match status" value="1"/>
</dbReference>
<dbReference type="Pfam" id="PF03466">
    <property type="entry name" value="LysR_substrate"/>
    <property type="match status" value="1"/>
</dbReference>
<dbReference type="Gene3D" id="1.10.10.10">
    <property type="entry name" value="Winged helix-like DNA-binding domain superfamily/Winged helix DNA-binding domain"/>
    <property type="match status" value="1"/>
</dbReference>
<evidence type="ECO:0000259" key="5">
    <source>
        <dbReference type="PROSITE" id="PS50931"/>
    </source>
</evidence>
<protein>
    <submittedName>
        <fullName evidence="6">LysR substrate binding domain protein</fullName>
    </submittedName>
</protein>
<organism evidence="6 8">
    <name type="scientific">Lactobacillus gigeriorum DSM 23908 = CRBIP 24.85</name>
    <dbReference type="NCBI Taxonomy" id="1423751"/>
    <lineage>
        <taxon>Bacteria</taxon>
        <taxon>Bacillati</taxon>
        <taxon>Bacillota</taxon>
        <taxon>Bacilli</taxon>
        <taxon>Lactobacillales</taxon>
        <taxon>Lactobacillaceae</taxon>
        <taxon>Lactobacillus</taxon>
    </lineage>
</organism>
<dbReference type="PATRIC" id="fig|1423751.3.peg.1863"/>
<comment type="similarity">
    <text evidence="1">Belongs to the LysR transcriptional regulatory family.</text>
</comment>
<dbReference type="InterPro" id="IPR036388">
    <property type="entry name" value="WH-like_DNA-bd_sf"/>
</dbReference>
<dbReference type="SUPFAM" id="SSF46785">
    <property type="entry name" value="Winged helix' DNA-binding domain"/>
    <property type="match status" value="1"/>
</dbReference>
<keyword evidence="2" id="KW-0805">Transcription regulation</keyword>
<dbReference type="PRINTS" id="PR00039">
    <property type="entry name" value="HTHLYSR"/>
</dbReference>
<evidence type="ECO:0000313" key="8">
    <source>
        <dbReference type="Proteomes" id="UP000009326"/>
    </source>
</evidence>
<evidence type="ECO:0000313" key="9">
    <source>
        <dbReference type="Proteomes" id="UP000051521"/>
    </source>
</evidence>
<keyword evidence="4" id="KW-0804">Transcription</keyword>
<dbReference type="GO" id="GO:0003677">
    <property type="term" value="F:DNA binding"/>
    <property type="evidence" value="ECO:0007669"/>
    <property type="project" value="UniProtKB-KW"/>
</dbReference>
<dbReference type="Gene3D" id="3.40.190.290">
    <property type="match status" value="1"/>
</dbReference>
<dbReference type="STRING" id="1423751.FC38_GL001800"/>
<evidence type="ECO:0000313" key="7">
    <source>
        <dbReference type="EMBL" id="KRN13879.1"/>
    </source>
</evidence>
<dbReference type="InterPro" id="IPR000847">
    <property type="entry name" value="LysR_HTH_N"/>
</dbReference>
<dbReference type="PROSITE" id="PS50931">
    <property type="entry name" value="HTH_LYSR"/>
    <property type="match status" value="1"/>
</dbReference>
<dbReference type="EMBL" id="AYZO01000008">
    <property type="protein sequence ID" value="KRN13879.1"/>
    <property type="molecule type" value="Genomic_DNA"/>
</dbReference>
<reference evidence="7 9" key="2">
    <citation type="journal article" date="2015" name="Genome Announc.">
        <title>Expanding the biotechnology potential of lactobacilli through comparative genomics of 213 strains and associated genera.</title>
        <authorList>
            <person name="Sun Z."/>
            <person name="Harris H.M."/>
            <person name="McCann A."/>
            <person name="Guo C."/>
            <person name="Argimon S."/>
            <person name="Zhang W."/>
            <person name="Yang X."/>
            <person name="Jeffery I.B."/>
            <person name="Cooney J.C."/>
            <person name="Kagawa T.F."/>
            <person name="Liu W."/>
            <person name="Song Y."/>
            <person name="Salvetti E."/>
            <person name="Wrobel A."/>
            <person name="Rasinkangas P."/>
            <person name="Parkhill J."/>
            <person name="Rea M.C."/>
            <person name="O'Sullivan O."/>
            <person name="Ritari J."/>
            <person name="Douillard F.P."/>
            <person name="Paul Ross R."/>
            <person name="Yang R."/>
            <person name="Briner A.E."/>
            <person name="Felis G.E."/>
            <person name="de Vos W.M."/>
            <person name="Barrangou R."/>
            <person name="Klaenhammer T.R."/>
            <person name="Caufield P.W."/>
            <person name="Cui Y."/>
            <person name="Zhang H."/>
            <person name="O'Toole P.W."/>
        </authorList>
    </citation>
    <scope>NUCLEOTIDE SEQUENCE [LARGE SCALE GENOMIC DNA]</scope>
    <source>
        <strain evidence="7 9">DSM 23908</strain>
    </source>
</reference>
<dbReference type="PANTHER" id="PTHR30346">
    <property type="entry name" value="TRANSCRIPTIONAL DUAL REGULATOR HCAR-RELATED"/>
    <property type="match status" value="1"/>
</dbReference>
<evidence type="ECO:0000256" key="3">
    <source>
        <dbReference type="ARBA" id="ARBA00023125"/>
    </source>
</evidence>
<dbReference type="GO" id="GO:0032993">
    <property type="term" value="C:protein-DNA complex"/>
    <property type="evidence" value="ECO:0007669"/>
    <property type="project" value="TreeGrafter"/>
</dbReference>
<dbReference type="GO" id="GO:0003700">
    <property type="term" value="F:DNA-binding transcription factor activity"/>
    <property type="evidence" value="ECO:0007669"/>
    <property type="project" value="InterPro"/>
</dbReference>
<reference evidence="6 8" key="1">
    <citation type="submission" date="2012-06" db="EMBL/GenBank/DDBJ databases">
        <title>Draft genome sequence of Lactobacillus gigeriorum CRBIP 24.85T, isolated from chicken crop.</title>
        <authorList>
            <person name="Cousin S."/>
            <person name="Ma L."/>
            <person name="Creno S."/>
            <person name="Clermont D."/>
            <person name="Loux V."/>
            <person name="Bizet C."/>
            <person name="Bouchier C."/>
        </authorList>
    </citation>
    <scope>NUCLEOTIDE SEQUENCE [LARGE SCALE GENOMIC DNA]</scope>
    <source>
        <strain evidence="8">CRBIP 24.85T</strain>
        <strain evidence="6">Type strain: CRBIP 24.85</strain>
    </source>
</reference>
<proteinExistence type="inferred from homology"/>
<dbReference type="SUPFAM" id="SSF53850">
    <property type="entry name" value="Periplasmic binding protein-like II"/>
    <property type="match status" value="1"/>
</dbReference>
<gene>
    <name evidence="6" type="ORF">BN52_07810</name>
    <name evidence="7" type="ORF">FC38_GL001800</name>
</gene>
<feature type="domain" description="HTH lysR-type" evidence="5">
    <location>
        <begin position="1"/>
        <end position="58"/>
    </location>
</feature>
<dbReference type="InterPro" id="IPR005119">
    <property type="entry name" value="LysR_subst-bd"/>
</dbReference>
<dbReference type="EMBL" id="CAKC01000024">
    <property type="protein sequence ID" value="CCI86492.1"/>
    <property type="molecule type" value="Genomic_DNA"/>
</dbReference>
<dbReference type="RefSeq" id="WP_008472448.1">
    <property type="nucleotide sequence ID" value="NZ_AYZO01000008.1"/>
</dbReference>
<name>I7J1V5_9LACO</name>
<accession>I7J1V5</accession>
<evidence type="ECO:0000256" key="2">
    <source>
        <dbReference type="ARBA" id="ARBA00023015"/>
    </source>
</evidence>
<dbReference type="PANTHER" id="PTHR30346:SF28">
    <property type="entry name" value="HTH-TYPE TRANSCRIPTIONAL REGULATOR CYNR"/>
    <property type="match status" value="1"/>
</dbReference>
<keyword evidence="3" id="KW-0238">DNA-binding</keyword>
<dbReference type="FunFam" id="1.10.10.10:FF:000001">
    <property type="entry name" value="LysR family transcriptional regulator"/>
    <property type="match status" value="1"/>
</dbReference>
<sequence length="306" mass="34987">MNLKHLEFFVELAKTQHMAKAAENLGISQPSLSYAIKSLEDELKIPLFEKDGRNIKLTNYGKIYLEYVKSGLAEFKSGADSISQLLDENSGQINLGFTFTMGQDLVPHLVSKFQEEKNNDKVQFLFHQGVTNNLVQDLLDDKLDIVFASQPTFQGANDQINCYHLVDQRMLAAVAYSNPLSKRESVTLKELAEYPFIYYSQKSGLRSIIDTMFSHAKIEPRIVFEADEDHTIIGFVHWGYGVAIIPHLPQLNPYEVKMLPISDNVNVHPIYLFTKANHFLTPVVNRFKQFSLDYCEENFTKKNKLI</sequence>
<dbReference type="AlphaFoldDB" id="I7J1V5"/>
<evidence type="ECO:0000256" key="1">
    <source>
        <dbReference type="ARBA" id="ARBA00009437"/>
    </source>
</evidence>